<dbReference type="PANTHER" id="PTHR45631">
    <property type="entry name" value="OS07G0107800 PROTEIN-RELATED"/>
    <property type="match status" value="1"/>
</dbReference>
<dbReference type="GO" id="GO:0016020">
    <property type="term" value="C:membrane"/>
    <property type="evidence" value="ECO:0007669"/>
    <property type="project" value="UniProtKB-SubCell"/>
</dbReference>
<dbReference type="InterPro" id="IPR024788">
    <property type="entry name" value="Malectin-like_Carb-bd_dom"/>
</dbReference>
<gene>
    <name evidence="3" type="ORF">OsI_31028</name>
</gene>
<evidence type="ECO:0000259" key="2">
    <source>
        <dbReference type="Pfam" id="PF12819"/>
    </source>
</evidence>
<reference evidence="3 4" key="1">
    <citation type="journal article" date="2005" name="PLoS Biol.">
        <title>The genomes of Oryza sativa: a history of duplications.</title>
        <authorList>
            <person name="Yu J."/>
            <person name="Wang J."/>
            <person name="Lin W."/>
            <person name="Li S."/>
            <person name="Li H."/>
            <person name="Zhou J."/>
            <person name="Ni P."/>
            <person name="Dong W."/>
            <person name="Hu S."/>
            <person name="Zeng C."/>
            <person name="Zhang J."/>
            <person name="Zhang Y."/>
            <person name="Li R."/>
            <person name="Xu Z."/>
            <person name="Li S."/>
            <person name="Li X."/>
            <person name="Zheng H."/>
            <person name="Cong L."/>
            <person name="Lin L."/>
            <person name="Yin J."/>
            <person name="Geng J."/>
            <person name="Li G."/>
            <person name="Shi J."/>
            <person name="Liu J."/>
            <person name="Lv H."/>
            <person name="Li J."/>
            <person name="Wang J."/>
            <person name="Deng Y."/>
            <person name="Ran L."/>
            <person name="Shi X."/>
            <person name="Wang X."/>
            <person name="Wu Q."/>
            <person name="Li C."/>
            <person name="Ren X."/>
            <person name="Wang J."/>
            <person name="Wang X."/>
            <person name="Li D."/>
            <person name="Liu D."/>
            <person name="Zhang X."/>
            <person name="Ji Z."/>
            <person name="Zhao W."/>
            <person name="Sun Y."/>
            <person name="Zhang Z."/>
            <person name="Bao J."/>
            <person name="Han Y."/>
            <person name="Dong L."/>
            <person name="Ji J."/>
            <person name="Chen P."/>
            <person name="Wu S."/>
            <person name="Liu J."/>
            <person name="Xiao Y."/>
            <person name="Bu D."/>
            <person name="Tan J."/>
            <person name="Yang L."/>
            <person name="Ye C."/>
            <person name="Zhang J."/>
            <person name="Xu J."/>
            <person name="Zhou Y."/>
            <person name="Yu Y."/>
            <person name="Zhang B."/>
            <person name="Zhuang S."/>
            <person name="Wei H."/>
            <person name="Liu B."/>
            <person name="Lei M."/>
            <person name="Yu H."/>
            <person name="Li Y."/>
            <person name="Xu H."/>
            <person name="Wei S."/>
            <person name="He X."/>
            <person name="Fang L."/>
            <person name="Zhang Z."/>
            <person name="Zhang Y."/>
            <person name="Huang X."/>
            <person name="Su Z."/>
            <person name="Tong W."/>
            <person name="Li J."/>
            <person name="Tong Z."/>
            <person name="Li S."/>
            <person name="Ye J."/>
            <person name="Wang L."/>
            <person name="Fang L."/>
            <person name="Lei T."/>
            <person name="Chen C."/>
            <person name="Chen H."/>
            <person name="Xu Z."/>
            <person name="Li H."/>
            <person name="Huang H."/>
            <person name="Zhang F."/>
            <person name="Xu H."/>
            <person name="Li N."/>
            <person name="Zhao C."/>
            <person name="Li S."/>
            <person name="Dong L."/>
            <person name="Huang Y."/>
            <person name="Li L."/>
            <person name="Xi Y."/>
            <person name="Qi Q."/>
            <person name="Li W."/>
            <person name="Zhang B."/>
            <person name="Hu W."/>
            <person name="Zhang Y."/>
            <person name="Tian X."/>
            <person name="Jiao Y."/>
            <person name="Liang X."/>
            <person name="Jin J."/>
            <person name="Gao L."/>
            <person name="Zheng W."/>
            <person name="Hao B."/>
            <person name="Liu S."/>
            <person name="Wang W."/>
            <person name="Yuan L."/>
            <person name="Cao M."/>
            <person name="McDermott J."/>
            <person name="Samudrala R."/>
            <person name="Wang J."/>
            <person name="Wong G.K."/>
            <person name="Yang H."/>
        </authorList>
    </citation>
    <scope>NUCLEOTIDE SEQUENCE [LARGE SCALE GENOMIC DNA]</scope>
    <source>
        <strain evidence="4">cv. 93-11</strain>
    </source>
</reference>
<comment type="subcellular location">
    <subcellularLocation>
        <location evidence="1">Membrane</location>
        <topology evidence="1">Single-pass membrane protein</topology>
    </subcellularLocation>
</comment>
<evidence type="ECO:0000256" key="1">
    <source>
        <dbReference type="ARBA" id="ARBA00004167"/>
    </source>
</evidence>
<dbReference type="STRING" id="39946.B8BES1"/>
<accession>B8BES1</accession>
<protein>
    <recommendedName>
        <fullName evidence="2">Malectin-like domain-containing protein</fullName>
    </recommendedName>
</protein>
<name>B8BES1_ORYSI</name>
<feature type="domain" description="Malectin-like" evidence="2">
    <location>
        <begin position="117"/>
        <end position="301"/>
    </location>
</feature>
<dbReference type="Gramene" id="BGIOSGA029917-TA">
    <property type="protein sequence ID" value="BGIOSGA029917-PA"/>
    <property type="gene ID" value="BGIOSGA029917"/>
</dbReference>
<evidence type="ECO:0000313" key="3">
    <source>
        <dbReference type="EMBL" id="EEC84430.1"/>
    </source>
</evidence>
<dbReference type="AlphaFoldDB" id="B8BES1"/>
<evidence type="ECO:0000313" key="4">
    <source>
        <dbReference type="Proteomes" id="UP000007015"/>
    </source>
</evidence>
<keyword evidence="4" id="KW-1185">Reference proteome</keyword>
<dbReference type="HOGENOM" id="CLU_869839_0_0_1"/>
<organism evidence="3 4">
    <name type="scientific">Oryza sativa subsp. indica</name>
    <name type="common">Rice</name>
    <dbReference type="NCBI Taxonomy" id="39946"/>
    <lineage>
        <taxon>Eukaryota</taxon>
        <taxon>Viridiplantae</taxon>
        <taxon>Streptophyta</taxon>
        <taxon>Embryophyta</taxon>
        <taxon>Tracheophyta</taxon>
        <taxon>Spermatophyta</taxon>
        <taxon>Magnoliopsida</taxon>
        <taxon>Liliopsida</taxon>
        <taxon>Poales</taxon>
        <taxon>Poaceae</taxon>
        <taxon>BOP clade</taxon>
        <taxon>Oryzoideae</taxon>
        <taxon>Oryzeae</taxon>
        <taxon>Oryzinae</taxon>
        <taxon>Oryza</taxon>
        <taxon>Oryza sativa</taxon>
    </lineage>
</organism>
<dbReference type="Proteomes" id="UP000007015">
    <property type="component" value="Chromosome 9"/>
</dbReference>
<dbReference type="EMBL" id="CM000134">
    <property type="protein sequence ID" value="EEC84430.1"/>
    <property type="molecule type" value="Genomic_DNA"/>
</dbReference>
<sequence>MAAGYNELFICLISSEDMKGVPLPMSIKQTDIEFTSATTIISAIYLWPEVAGDKVAGATGKPTIDAYKSFIYKGRESAEPFALHMLIRRFIELAKRFTALICAGQETQQLMTGFVSIDCGLSGRPYVDEITNISYVSDDAYIATGEKHEISSEYRNLALYRSGLSLRSFPSGGRNCYAVAAAAARGRSKYLVRAWFMHGDYDGGGGSLASTPVRFDLYIGLAFWFEMTVSDAATTYAFEAITVAAAGGSSSSLSVCLVDTGHGTPFVSSLEVRPMSSDMYPDAVANQSLGLFTRGNMGASYFLRSVDHDLFVSNSYYSGQ</sequence>
<proteinExistence type="predicted"/>
<dbReference type="PANTHER" id="PTHR45631:SF112">
    <property type="entry name" value="OS09G0355400 PROTEIN"/>
    <property type="match status" value="1"/>
</dbReference>
<dbReference type="OMA" id="CAGQETQ"/>
<dbReference type="Pfam" id="PF12819">
    <property type="entry name" value="Malectin_like"/>
    <property type="match status" value="1"/>
</dbReference>